<feature type="binding site" evidence="5">
    <location>
        <begin position="57"/>
        <end position="59"/>
    </location>
    <ligand>
        <name>AMP</name>
        <dbReference type="ChEBI" id="CHEBI:456215"/>
    </ligand>
</feature>
<evidence type="ECO:0000259" key="8">
    <source>
        <dbReference type="Pfam" id="PF05191"/>
    </source>
</evidence>
<feature type="binding site" evidence="5">
    <location>
        <position position="92"/>
    </location>
    <ligand>
        <name>AMP</name>
        <dbReference type="ChEBI" id="CHEBI:456215"/>
    </ligand>
</feature>
<dbReference type="Pfam" id="PF05191">
    <property type="entry name" value="ADK_lid"/>
    <property type="match status" value="1"/>
</dbReference>
<feature type="binding site" evidence="5">
    <location>
        <position position="161"/>
    </location>
    <ligand>
        <name>AMP</name>
        <dbReference type="ChEBI" id="CHEBI:456215"/>
    </ligand>
</feature>
<evidence type="ECO:0000256" key="4">
    <source>
        <dbReference type="ARBA" id="ARBA00022777"/>
    </source>
</evidence>
<keyword evidence="2 5" id="KW-0545">Nucleotide biosynthesis</keyword>
<comment type="subunit">
    <text evidence="5 7">Monomer.</text>
</comment>
<evidence type="ECO:0000256" key="2">
    <source>
        <dbReference type="ARBA" id="ARBA00022727"/>
    </source>
</evidence>
<feature type="binding site" evidence="5">
    <location>
        <position position="31"/>
    </location>
    <ligand>
        <name>AMP</name>
        <dbReference type="ChEBI" id="CHEBI:456215"/>
    </ligand>
</feature>
<dbReference type="GO" id="GO:0004017">
    <property type="term" value="F:AMP kinase activity"/>
    <property type="evidence" value="ECO:0007669"/>
    <property type="project" value="UniProtKB-UniRule"/>
</dbReference>
<feature type="binding site" evidence="5">
    <location>
        <position position="150"/>
    </location>
    <ligand>
        <name>Zn(2+)</name>
        <dbReference type="ChEBI" id="CHEBI:29105"/>
        <note>structural</note>
    </ligand>
</feature>
<gene>
    <name evidence="5" type="primary">adk</name>
    <name evidence="9" type="ORF">SIL87_14560</name>
</gene>
<feature type="binding site" evidence="5">
    <location>
        <begin position="10"/>
        <end position="15"/>
    </location>
    <ligand>
        <name>ATP</name>
        <dbReference type="ChEBI" id="CHEBI:30616"/>
    </ligand>
</feature>
<dbReference type="InterPro" id="IPR033690">
    <property type="entry name" value="Adenylat_kinase_CS"/>
</dbReference>
<dbReference type="EMBL" id="JAWXYB010000018">
    <property type="protein sequence ID" value="MDX5931983.1"/>
    <property type="molecule type" value="Genomic_DNA"/>
</dbReference>
<keyword evidence="4 5" id="KW-0418">Kinase</keyword>
<keyword evidence="1 5" id="KW-0808">Transferase</keyword>
<evidence type="ECO:0000313" key="10">
    <source>
        <dbReference type="Proteomes" id="UP001279553"/>
    </source>
</evidence>
<sequence>MNIILLGPPGAGKGTQAKILQDRYHVGQIATGDMLRAEVKAGTTLGRIAKSVMEAGELVSDDLIIDMLRNRLAQEDCRHGFILDGFPRTVPQAEALDAMLAVEKQDLRAVILLKVDEDVLVERIAGRFSCAACGAGYHDTMHPTAKAGICDKCGGTEFIRRPDDNPVTVKQRFAAYNRQTAPILPYYQAKHIYYEVDGMADMDDVTIAIERALRQAGISMPEAMSAD</sequence>
<dbReference type="GO" id="GO:0044209">
    <property type="term" value="P:AMP salvage"/>
    <property type="evidence" value="ECO:0007669"/>
    <property type="project" value="UniProtKB-UniRule"/>
</dbReference>
<keyword evidence="10" id="KW-1185">Reference proteome</keyword>
<comment type="catalytic activity">
    <reaction evidence="5 7">
        <text>AMP + ATP = 2 ADP</text>
        <dbReference type="Rhea" id="RHEA:12973"/>
        <dbReference type="ChEBI" id="CHEBI:30616"/>
        <dbReference type="ChEBI" id="CHEBI:456215"/>
        <dbReference type="ChEBI" id="CHEBI:456216"/>
        <dbReference type="EC" id="2.7.4.3"/>
    </reaction>
</comment>
<dbReference type="GO" id="GO:0005524">
    <property type="term" value="F:ATP binding"/>
    <property type="evidence" value="ECO:0007669"/>
    <property type="project" value="UniProtKB-UniRule"/>
</dbReference>
<feature type="region of interest" description="NMP" evidence="5">
    <location>
        <begin position="30"/>
        <end position="59"/>
    </location>
</feature>
<dbReference type="NCBIfam" id="NF001380">
    <property type="entry name" value="PRK00279.1-2"/>
    <property type="match status" value="1"/>
</dbReference>
<dbReference type="HAMAP" id="MF_00235">
    <property type="entry name" value="Adenylate_kinase_Adk"/>
    <property type="match status" value="1"/>
</dbReference>
<dbReference type="NCBIfam" id="TIGR01351">
    <property type="entry name" value="adk"/>
    <property type="match status" value="1"/>
</dbReference>
<dbReference type="Gene3D" id="3.40.50.300">
    <property type="entry name" value="P-loop containing nucleotide triphosphate hydrolases"/>
    <property type="match status" value="1"/>
</dbReference>
<dbReference type="PANTHER" id="PTHR23359">
    <property type="entry name" value="NUCLEOTIDE KINASE"/>
    <property type="match status" value="1"/>
</dbReference>
<comment type="function">
    <text evidence="5">Catalyzes the reversible transfer of the terminal phosphate group between ATP and AMP. Plays an important role in cellular energy homeostasis and in adenine nucleotide metabolism.</text>
</comment>
<dbReference type="CDD" id="cd01428">
    <property type="entry name" value="ADK"/>
    <property type="match status" value="1"/>
</dbReference>
<feature type="binding site" evidence="5">
    <location>
        <begin position="85"/>
        <end position="88"/>
    </location>
    <ligand>
        <name>AMP</name>
        <dbReference type="ChEBI" id="CHEBI:456215"/>
    </ligand>
</feature>
<dbReference type="GO" id="GO:0005737">
    <property type="term" value="C:cytoplasm"/>
    <property type="evidence" value="ECO:0007669"/>
    <property type="project" value="UniProtKB-SubCell"/>
</dbReference>
<dbReference type="EC" id="2.7.4.3" evidence="5 7"/>
<feature type="binding site" evidence="5">
    <location>
        <position position="130"/>
    </location>
    <ligand>
        <name>Zn(2+)</name>
        <dbReference type="ChEBI" id="CHEBI:29105"/>
        <note>structural</note>
    </ligand>
</feature>
<comment type="caution">
    <text evidence="9">The sequence shown here is derived from an EMBL/GenBank/DDBJ whole genome shotgun (WGS) entry which is preliminary data.</text>
</comment>
<feature type="binding site" evidence="5">
    <location>
        <position position="36"/>
    </location>
    <ligand>
        <name>AMP</name>
        <dbReference type="ChEBI" id="CHEBI:456215"/>
    </ligand>
</feature>
<keyword evidence="5" id="KW-0479">Metal-binding</keyword>
<dbReference type="InterPro" id="IPR027417">
    <property type="entry name" value="P-loop_NTPase"/>
</dbReference>
<comment type="pathway">
    <text evidence="5">Purine metabolism; AMP biosynthesis via salvage pathway; AMP from ADP: step 1/1.</text>
</comment>
<proteinExistence type="inferred from homology"/>
<evidence type="ECO:0000256" key="6">
    <source>
        <dbReference type="RuleBase" id="RU003330"/>
    </source>
</evidence>
<name>A0AAW9DUH4_ACIAO</name>
<dbReference type="InterPro" id="IPR007862">
    <property type="entry name" value="Adenylate_kinase_lid-dom"/>
</dbReference>
<dbReference type="SUPFAM" id="SSF52540">
    <property type="entry name" value="P-loop containing nucleoside triphosphate hydrolases"/>
    <property type="match status" value="1"/>
</dbReference>
<keyword evidence="5 7" id="KW-0067">ATP-binding</keyword>
<feature type="binding site" evidence="5">
    <location>
        <position position="153"/>
    </location>
    <ligand>
        <name>Zn(2+)</name>
        <dbReference type="ChEBI" id="CHEBI:29105"/>
        <note>structural</note>
    </ligand>
</feature>
<dbReference type="Proteomes" id="UP001279553">
    <property type="component" value="Unassembled WGS sequence"/>
</dbReference>
<feature type="binding site" evidence="5">
    <location>
        <position position="127"/>
    </location>
    <ligand>
        <name>ATP</name>
        <dbReference type="ChEBI" id="CHEBI:30616"/>
    </ligand>
</feature>
<dbReference type="PRINTS" id="PR00094">
    <property type="entry name" value="ADENYLTKNASE"/>
</dbReference>
<dbReference type="NCBIfam" id="NF011100">
    <property type="entry name" value="PRK14527.1"/>
    <property type="match status" value="1"/>
</dbReference>
<feature type="domain" description="Adenylate kinase active site lid" evidence="8">
    <location>
        <begin position="127"/>
        <end position="163"/>
    </location>
</feature>
<dbReference type="AlphaFoldDB" id="A0AAW9DUH4"/>
<evidence type="ECO:0000256" key="3">
    <source>
        <dbReference type="ARBA" id="ARBA00022741"/>
    </source>
</evidence>
<feature type="binding site" evidence="5">
    <location>
        <position position="172"/>
    </location>
    <ligand>
        <name>AMP</name>
        <dbReference type="ChEBI" id="CHEBI:456215"/>
    </ligand>
</feature>
<dbReference type="NCBIfam" id="NF001381">
    <property type="entry name" value="PRK00279.1-3"/>
    <property type="match status" value="1"/>
</dbReference>
<organism evidence="9 10">
    <name type="scientific">Acidiphilium acidophilum</name>
    <name type="common">Thiobacillus acidophilus</name>
    <dbReference type="NCBI Taxonomy" id="76588"/>
    <lineage>
        <taxon>Bacteria</taxon>
        <taxon>Pseudomonadati</taxon>
        <taxon>Pseudomonadota</taxon>
        <taxon>Alphaproteobacteria</taxon>
        <taxon>Acetobacterales</taxon>
        <taxon>Acidocellaceae</taxon>
        <taxon>Acidiphilium</taxon>
    </lineage>
</organism>
<feature type="binding site" evidence="5">
    <location>
        <position position="133"/>
    </location>
    <ligand>
        <name>Zn(2+)</name>
        <dbReference type="ChEBI" id="CHEBI:29105"/>
        <note>structural</note>
    </ligand>
</feature>
<evidence type="ECO:0000256" key="5">
    <source>
        <dbReference type="HAMAP-Rule" id="MF_00235"/>
    </source>
</evidence>
<dbReference type="InterPro" id="IPR000850">
    <property type="entry name" value="Adenylat/UMP-CMP_kin"/>
</dbReference>
<dbReference type="GO" id="GO:0008270">
    <property type="term" value="F:zinc ion binding"/>
    <property type="evidence" value="ECO:0007669"/>
    <property type="project" value="UniProtKB-UniRule"/>
</dbReference>
<dbReference type="PROSITE" id="PS00113">
    <property type="entry name" value="ADENYLATE_KINASE"/>
    <property type="match status" value="1"/>
</dbReference>
<dbReference type="InterPro" id="IPR006259">
    <property type="entry name" value="Adenyl_kin_sub"/>
</dbReference>
<evidence type="ECO:0000313" key="9">
    <source>
        <dbReference type="EMBL" id="MDX5931983.1"/>
    </source>
</evidence>
<dbReference type="Pfam" id="PF00406">
    <property type="entry name" value="ADK"/>
    <property type="match status" value="1"/>
</dbReference>
<keyword evidence="5" id="KW-0862">Zinc</keyword>
<feature type="binding site" evidence="5">
    <location>
        <position position="200"/>
    </location>
    <ligand>
        <name>ATP</name>
        <dbReference type="ChEBI" id="CHEBI:30616"/>
    </ligand>
</feature>
<reference evidence="9 10" key="1">
    <citation type="submission" date="2023-11" db="EMBL/GenBank/DDBJ databases">
        <title>MicrobeMod: A computational toolkit for identifying prokaryotic methylation and restriction-modification with nanopore sequencing.</title>
        <authorList>
            <person name="Crits-Christoph A."/>
            <person name="Kang S.C."/>
            <person name="Lee H."/>
            <person name="Ostrov N."/>
        </authorList>
    </citation>
    <scope>NUCLEOTIDE SEQUENCE [LARGE SCALE GENOMIC DNA]</scope>
    <source>
        <strain evidence="9 10">DSMZ 700</strain>
    </source>
</reference>
<dbReference type="FunFam" id="3.40.50.300:FF:000106">
    <property type="entry name" value="Adenylate kinase mitochondrial"/>
    <property type="match status" value="1"/>
</dbReference>
<keyword evidence="3 5" id="KW-0547">Nucleotide-binding</keyword>
<accession>A0AAW9DUH4</accession>
<keyword evidence="5" id="KW-0963">Cytoplasm</keyword>
<evidence type="ECO:0000256" key="7">
    <source>
        <dbReference type="RuleBase" id="RU003331"/>
    </source>
</evidence>
<protein>
    <recommendedName>
        <fullName evidence="5 7">Adenylate kinase</fullName>
        <shortName evidence="5">AK</shortName>
        <ecNumber evidence="5 7">2.7.4.3</ecNumber>
    </recommendedName>
    <alternativeName>
        <fullName evidence="5">ATP-AMP transphosphorylase</fullName>
    </alternativeName>
    <alternativeName>
        <fullName evidence="5">ATP:AMP phosphotransferase</fullName>
    </alternativeName>
    <alternativeName>
        <fullName evidence="5">Adenylate monophosphate kinase</fullName>
    </alternativeName>
</protein>
<comment type="similarity">
    <text evidence="5 6">Belongs to the adenylate kinase family.</text>
</comment>
<comment type="subcellular location">
    <subcellularLocation>
        <location evidence="5 7">Cytoplasm</location>
    </subcellularLocation>
</comment>
<comment type="domain">
    <text evidence="5">Consists of three domains, a large central CORE domain and two small peripheral domains, NMPbind and LID, which undergo movements during catalysis. The LID domain closes over the site of phosphoryl transfer upon ATP binding. Assembling and dissambling the active center during each catalytic cycle provides an effective means to prevent ATP hydrolysis. Some bacteria have evolved a zinc-coordinating structure that stabilizes the LID domain.</text>
</comment>
<dbReference type="RefSeq" id="WP_319614852.1">
    <property type="nucleotide sequence ID" value="NZ_JAWXYB010000018.1"/>
</dbReference>
<evidence type="ECO:0000256" key="1">
    <source>
        <dbReference type="ARBA" id="ARBA00022679"/>
    </source>
</evidence>
<comment type="caution">
    <text evidence="5">Lacks conserved residue(s) required for the propagation of feature annotation.</text>
</comment>